<comment type="caution">
    <text evidence="3">The sequence shown here is derived from an EMBL/GenBank/DDBJ whole genome shotgun (WGS) entry which is preliminary data.</text>
</comment>
<dbReference type="Gene3D" id="1.25.40.10">
    <property type="entry name" value="Tetratricopeptide repeat domain"/>
    <property type="match status" value="1"/>
</dbReference>
<dbReference type="InterPro" id="IPR011990">
    <property type="entry name" value="TPR-like_helical_dom_sf"/>
</dbReference>
<name>A0A1J5R519_9ZZZZ</name>
<sequence length="582" mass="63024">MTTGLALHWAHPWAWLAAAVPILLFGLRRWAAHARPAQGYADTAMRRWAVRESGPHGLSGHALLDVSIWLLLAAAWAGPRQLLVVDASGAARLEHRIDLMVLLEVPPSASAGPAVALEARRLALQDLQQRLRGERLGLMVYSAGSGLLLPCTSDYGLFDAALNRAAPAMLQGVRGPGLPGALALARRELQSEPGPSRAVLLLAGPSATDTLDLDGRESLRRQALALRHAHIPLFLAWSGPGKPGPLLTALLARHADTTARLDQTEVWSELYDRGIARLPTNPPRPGMQRAWRELYAIPLSGALLLLTLSLWSRRRGAGAGEPRAADSGPWVGAIVLAASLSWSALHAPSARADEVLARWQAWQAWQHADYAACARLYAAQTGYDARIGEGDCAYRLGRFPQALESFQRAMLAAEDDRRRAVALYNLANAAFHLPGALRETVDAYRASLVLMPDDPSARRNLRLAQAQWAQDHPEYEIVGMRKRGAPASQAQFGDTSNTTPSQQRHPHRQRPMAYANQHLQAGETLRASGAPGMPAGHGVTLSAADIAAARHGMQLLRDRRAMLLDGWIEHDSREATDLAGTP</sequence>
<gene>
    <name evidence="3" type="ORF">GALL_333540</name>
</gene>
<dbReference type="InterPro" id="IPR036465">
    <property type="entry name" value="vWFA_dom_sf"/>
</dbReference>
<reference evidence="3" key="1">
    <citation type="submission" date="2016-10" db="EMBL/GenBank/DDBJ databases">
        <title>Sequence of Gallionella enrichment culture.</title>
        <authorList>
            <person name="Poehlein A."/>
            <person name="Muehling M."/>
            <person name="Daniel R."/>
        </authorList>
    </citation>
    <scope>NUCLEOTIDE SEQUENCE</scope>
</reference>
<dbReference type="Gene3D" id="3.40.50.410">
    <property type="entry name" value="von Willebrand factor, type A domain"/>
    <property type="match status" value="1"/>
</dbReference>
<keyword evidence="2" id="KW-0812">Transmembrane</keyword>
<dbReference type="AlphaFoldDB" id="A0A1J5R519"/>
<keyword evidence="2" id="KW-1133">Transmembrane helix</keyword>
<keyword evidence="2" id="KW-0472">Membrane</keyword>
<dbReference type="SUPFAM" id="SSF53300">
    <property type="entry name" value="vWA-like"/>
    <property type="match status" value="1"/>
</dbReference>
<feature type="compositionally biased region" description="Polar residues" evidence="1">
    <location>
        <begin position="488"/>
        <end position="503"/>
    </location>
</feature>
<protein>
    <submittedName>
        <fullName evidence="3">Uncharacterized protein</fullName>
    </submittedName>
</protein>
<evidence type="ECO:0000313" key="3">
    <source>
        <dbReference type="EMBL" id="OIQ84819.1"/>
    </source>
</evidence>
<accession>A0A1J5R519</accession>
<feature type="transmembrane region" description="Helical" evidence="2">
    <location>
        <begin position="294"/>
        <end position="312"/>
    </location>
</feature>
<evidence type="ECO:0000256" key="2">
    <source>
        <dbReference type="SAM" id="Phobius"/>
    </source>
</evidence>
<dbReference type="InterPro" id="IPR019734">
    <property type="entry name" value="TPR_rpt"/>
</dbReference>
<proteinExistence type="predicted"/>
<dbReference type="SUPFAM" id="SSF48452">
    <property type="entry name" value="TPR-like"/>
    <property type="match status" value="1"/>
</dbReference>
<feature type="region of interest" description="Disordered" evidence="1">
    <location>
        <begin position="484"/>
        <end position="511"/>
    </location>
</feature>
<dbReference type="EMBL" id="MLJW01000589">
    <property type="protein sequence ID" value="OIQ84819.1"/>
    <property type="molecule type" value="Genomic_DNA"/>
</dbReference>
<dbReference type="SMART" id="SM00028">
    <property type="entry name" value="TPR"/>
    <property type="match status" value="2"/>
</dbReference>
<evidence type="ECO:0000256" key="1">
    <source>
        <dbReference type="SAM" id="MobiDB-lite"/>
    </source>
</evidence>
<organism evidence="3">
    <name type="scientific">mine drainage metagenome</name>
    <dbReference type="NCBI Taxonomy" id="410659"/>
    <lineage>
        <taxon>unclassified sequences</taxon>
        <taxon>metagenomes</taxon>
        <taxon>ecological metagenomes</taxon>
    </lineage>
</organism>